<dbReference type="EMBL" id="JYDT01003706">
    <property type="protein sequence ID" value="KRY62171.1"/>
    <property type="molecule type" value="Genomic_DNA"/>
</dbReference>
<reference evidence="2 3" key="1">
    <citation type="submission" date="2015-01" db="EMBL/GenBank/DDBJ databases">
        <title>Evolution of Trichinella species and genotypes.</title>
        <authorList>
            <person name="Korhonen P.K."/>
            <person name="Edoardo P."/>
            <person name="Giuseppe L.R."/>
            <person name="Gasser R.B."/>
        </authorList>
    </citation>
    <scope>NUCLEOTIDE SEQUENCE [LARGE SCALE GENOMIC DNA]</scope>
    <source>
        <strain evidence="2">ISS470</strain>
    </source>
</reference>
<evidence type="ECO:0000313" key="3">
    <source>
        <dbReference type="Proteomes" id="UP000054995"/>
    </source>
</evidence>
<accession>A0A0V1DLC9</accession>
<organism evidence="2 3">
    <name type="scientific">Trichinella pseudospiralis</name>
    <name type="common">Parasitic roundworm</name>
    <dbReference type="NCBI Taxonomy" id="6337"/>
    <lineage>
        <taxon>Eukaryota</taxon>
        <taxon>Metazoa</taxon>
        <taxon>Ecdysozoa</taxon>
        <taxon>Nematoda</taxon>
        <taxon>Enoplea</taxon>
        <taxon>Dorylaimia</taxon>
        <taxon>Trichinellida</taxon>
        <taxon>Trichinellidae</taxon>
        <taxon>Trichinella</taxon>
    </lineage>
</organism>
<gene>
    <name evidence="2" type="ORF">T4D_3309</name>
</gene>
<feature type="compositionally biased region" description="Pro residues" evidence="1">
    <location>
        <begin position="7"/>
        <end position="18"/>
    </location>
</feature>
<evidence type="ECO:0000313" key="2">
    <source>
        <dbReference type="EMBL" id="KRY62171.1"/>
    </source>
</evidence>
<comment type="caution">
    <text evidence="2">The sequence shown here is derived from an EMBL/GenBank/DDBJ whole genome shotgun (WGS) entry which is preliminary data.</text>
</comment>
<sequence>MSLTPSPTLPYPPTPTSWPWPSSDTYAARDTNSGVTG</sequence>
<protein>
    <submittedName>
        <fullName evidence="2">Uncharacterized protein</fullName>
    </submittedName>
</protein>
<keyword evidence="3" id="KW-1185">Reference proteome</keyword>
<dbReference type="Proteomes" id="UP000054995">
    <property type="component" value="Unassembled WGS sequence"/>
</dbReference>
<dbReference type="AlphaFoldDB" id="A0A0V1DLC9"/>
<evidence type="ECO:0000256" key="1">
    <source>
        <dbReference type="SAM" id="MobiDB-lite"/>
    </source>
</evidence>
<name>A0A0V1DLC9_TRIPS</name>
<feature type="region of interest" description="Disordered" evidence="1">
    <location>
        <begin position="1"/>
        <end position="37"/>
    </location>
</feature>
<proteinExistence type="predicted"/>